<dbReference type="AlphaFoldDB" id="A0AA37ICB3"/>
<evidence type="ECO:0000313" key="2">
    <source>
        <dbReference type="Proteomes" id="UP001055111"/>
    </source>
</evidence>
<accession>A0AA37ICB3</accession>
<dbReference type="RefSeq" id="WP_238213997.1">
    <property type="nucleotide sequence ID" value="NZ_BPUS01000009.1"/>
</dbReference>
<reference evidence="1" key="1">
    <citation type="submission" date="2022-09" db="EMBL/GenBank/DDBJ databases">
        <title>Isolation and characterization of 3-chlorobenzoate degrading bacteria from soils in Shizuoka.</title>
        <authorList>
            <person name="Ifat A."/>
            <person name="Ogawa N."/>
            <person name="Kimbara K."/>
            <person name="Moriuchi R."/>
            <person name="Dohra H."/>
            <person name="Shintani M."/>
        </authorList>
    </citation>
    <scope>NUCLEOTIDE SEQUENCE</scope>
    <source>
        <strain evidence="1">19CS4-2</strain>
    </source>
</reference>
<dbReference type="Proteomes" id="UP001055111">
    <property type="component" value="Unassembled WGS sequence"/>
</dbReference>
<evidence type="ECO:0000313" key="1">
    <source>
        <dbReference type="EMBL" id="GJH27321.1"/>
    </source>
</evidence>
<name>A0AA37ICB3_9BURK</name>
<proteinExistence type="predicted"/>
<dbReference type="EMBL" id="BPUS01000009">
    <property type="protein sequence ID" value="GJH27321.1"/>
    <property type="molecule type" value="Genomic_DNA"/>
</dbReference>
<organism evidence="1 2">
    <name type="scientific">Caballeronia novacaledonica</name>
    <dbReference type="NCBI Taxonomy" id="1544861"/>
    <lineage>
        <taxon>Bacteria</taxon>
        <taxon>Pseudomonadati</taxon>
        <taxon>Pseudomonadota</taxon>
        <taxon>Betaproteobacteria</taxon>
        <taxon>Burkholderiales</taxon>
        <taxon>Burkholderiaceae</taxon>
        <taxon>Caballeronia</taxon>
    </lineage>
</organism>
<protein>
    <submittedName>
        <fullName evidence="1">Uncharacterized protein</fullName>
    </submittedName>
</protein>
<gene>
    <name evidence="1" type="ORF">CBA19CS42_22415</name>
</gene>
<comment type="caution">
    <text evidence="1">The sequence shown here is derived from an EMBL/GenBank/DDBJ whole genome shotgun (WGS) entry which is preliminary data.</text>
</comment>
<sequence>MDETLSTFVLAMSVVDEWRLAPRVLLRRYCAAQTDRDDRFELRAADKF</sequence>